<organism evidence="2 3">
    <name type="scientific">Methylobacterium isbiliense</name>
    <dbReference type="NCBI Taxonomy" id="315478"/>
    <lineage>
        <taxon>Bacteria</taxon>
        <taxon>Pseudomonadati</taxon>
        <taxon>Pseudomonadota</taxon>
        <taxon>Alphaproteobacteria</taxon>
        <taxon>Hyphomicrobiales</taxon>
        <taxon>Methylobacteriaceae</taxon>
        <taxon>Methylobacterium</taxon>
    </lineage>
</organism>
<comment type="caution">
    <text evidence="2">The sequence shown here is derived from an EMBL/GenBank/DDBJ whole genome shotgun (WGS) entry which is preliminary data.</text>
</comment>
<evidence type="ECO:0000313" key="2">
    <source>
        <dbReference type="EMBL" id="GJE03017.1"/>
    </source>
</evidence>
<dbReference type="InterPro" id="IPR003779">
    <property type="entry name" value="CMD-like"/>
</dbReference>
<dbReference type="PANTHER" id="PTHR35446:SF3">
    <property type="entry name" value="CMD DOMAIN-CONTAINING PROTEIN"/>
    <property type="match status" value="1"/>
</dbReference>
<gene>
    <name evidence="2" type="ORF">GMJLKIPL_4968</name>
</gene>
<dbReference type="InterPro" id="IPR029032">
    <property type="entry name" value="AhpD-like"/>
</dbReference>
<keyword evidence="3" id="KW-1185">Reference proteome</keyword>
<dbReference type="EMBL" id="BPQQ01000067">
    <property type="protein sequence ID" value="GJE03017.1"/>
    <property type="molecule type" value="Genomic_DNA"/>
</dbReference>
<dbReference type="RefSeq" id="WP_238240361.1">
    <property type="nucleotide sequence ID" value="NZ_BPQQ01000067.1"/>
</dbReference>
<evidence type="ECO:0000259" key="1">
    <source>
        <dbReference type="Pfam" id="PF02627"/>
    </source>
</evidence>
<evidence type="ECO:0000313" key="3">
    <source>
        <dbReference type="Proteomes" id="UP001055153"/>
    </source>
</evidence>
<feature type="domain" description="Carboxymuconolactone decarboxylase-like" evidence="1">
    <location>
        <begin position="10"/>
        <end position="78"/>
    </location>
</feature>
<reference evidence="2" key="1">
    <citation type="journal article" date="2021" name="Front. Microbiol.">
        <title>Comprehensive Comparative Genomics and Phenotyping of Methylobacterium Species.</title>
        <authorList>
            <person name="Alessa O."/>
            <person name="Ogura Y."/>
            <person name="Fujitani Y."/>
            <person name="Takami H."/>
            <person name="Hayashi T."/>
            <person name="Sahin N."/>
            <person name="Tani A."/>
        </authorList>
    </citation>
    <scope>NUCLEOTIDE SEQUENCE</scope>
    <source>
        <strain evidence="2">DSM 17168</strain>
    </source>
</reference>
<dbReference type="PANTHER" id="PTHR35446">
    <property type="entry name" value="SI:CH211-175M2.5"/>
    <property type="match status" value="1"/>
</dbReference>
<reference evidence="2" key="2">
    <citation type="submission" date="2021-08" db="EMBL/GenBank/DDBJ databases">
        <authorList>
            <person name="Tani A."/>
            <person name="Ola A."/>
            <person name="Ogura Y."/>
            <person name="Katsura K."/>
            <person name="Hayashi T."/>
        </authorList>
    </citation>
    <scope>NUCLEOTIDE SEQUENCE</scope>
    <source>
        <strain evidence="2">DSM 17168</strain>
    </source>
</reference>
<dbReference type="Pfam" id="PF02627">
    <property type="entry name" value="CMD"/>
    <property type="match status" value="1"/>
</dbReference>
<dbReference type="Gene3D" id="1.20.1290.10">
    <property type="entry name" value="AhpD-like"/>
    <property type="match status" value="1"/>
</dbReference>
<protein>
    <recommendedName>
        <fullName evidence="1">Carboxymuconolactone decarboxylase-like domain-containing protein</fullName>
    </recommendedName>
</protein>
<name>A0ABQ4SIP9_9HYPH</name>
<dbReference type="Proteomes" id="UP001055153">
    <property type="component" value="Unassembled WGS sequence"/>
</dbReference>
<sequence length="149" mass="16260">MTLQAYDALFSLFGQSSFTAAEQQVVYLAINVFNACEYCTAGHSVLARNAGLPADAIEALRESQPLADPRHEALRRFAETVVRERGRVGEEDLAAFFETGFSRAQVLEVVLAVATKTISNYTNHITHTPNDTFMAATAWTAPHRRAAGA</sequence>
<proteinExistence type="predicted"/>
<accession>A0ABQ4SIP9</accession>
<dbReference type="SUPFAM" id="SSF69118">
    <property type="entry name" value="AhpD-like"/>
    <property type="match status" value="1"/>
</dbReference>